<reference evidence="1" key="1">
    <citation type="submission" date="2021-02" db="EMBL/GenBank/DDBJ databases">
        <authorList>
            <person name="Nowell W R."/>
        </authorList>
    </citation>
    <scope>NUCLEOTIDE SEQUENCE</scope>
</reference>
<keyword evidence="4" id="KW-1185">Reference proteome</keyword>
<evidence type="ECO:0000313" key="4">
    <source>
        <dbReference type="Proteomes" id="UP000663870"/>
    </source>
</evidence>
<evidence type="ECO:0000313" key="3">
    <source>
        <dbReference type="Proteomes" id="UP000663854"/>
    </source>
</evidence>
<dbReference type="EMBL" id="CAJNOL010001802">
    <property type="protein sequence ID" value="CAF1420926.1"/>
    <property type="molecule type" value="Genomic_DNA"/>
</dbReference>
<sequence length="701" mass="81467">MTDTKQRFLNLLDILSFRAARLLVTFEQYMPAYLVPRRTSFLMKERNEFARALIQHELNESYSPEQILHCRNIINANDISKMEMGVWIDLEGAINRFKLIHPGHSYIKDLNMLSLLPFRTQCNNIRNGIECGDQLRLEFHMTAFIIYPTTIQPCTMYSADCKKCKRSYRVSSIYCNNEQKFIVTPEALEKNQYFHLSSGKLVFSRELLVSFSSDLVNGHISFNGAGTSLLSKVARLHPELHKKFDSIGLTRSLEANWIYFELFNFIFMTSSEKQIVVPRALFSARNTVRGGGMINAKAQFLEEHLDWIYNIFSIFWSHHEFIPDCQCDKSICSRVLVLDGHQKPRRTVCSFDNVTSFVNEEELGVCNRGCPYQPQKKINNQNNKSRFSPYYCYYHQNSNEILSSNAEEDRQREEAWNNELKLLEEQSNITGDDETLESCNVTRSQEDEQIENKRRSMGFLASFLSCGVVIGFTESINHEGVRQVTDHLLTMIKMGSKIPDALIYDSACNLKLFWNKNYRGIYLKETSASTILFNIRVAVDRFHHKNHVHKMCKSITNPDCALNGNDEIYNGINTVIAEQSFRYLSEFKLSLRRLAYPTSTIFSILLLHLWNCRRTQISPDQFGLATKYISEKVKPLFLTYCIFETAQVCQKKTSTEYFHLIQAEQQDYTDDKMETSDDDLEQLNYDCYINLEQYAWDSDAD</sequence>
<dbReference type="Proteomes" id="UP000663854">
    <property type="component" value="Unassembled WGS sequence"/>
</dbReference>
<gene>
    <name evidence="2" type="ORF">JXQ802_LOCUS35849</name>
    <name evidence="1" type="ORF">PYM288_LOCUS23126</name>
</gene>
<comment type="caution">
    <text evidence="1">The sequence shown here is derived from an EMBL/GenBank/DDBJ whole genome shotgun (WGS) entry which is preliminary data.</text>
</comment>
<name>A0A814TXW0_9BILA</name>
<proteinExistence type="predicted"/>
<dbReference type="Proteomes" id="UP000663870">
    <property type="component" value="Unassembled WGS sequence"/>
</dbReference>
<dbReference type="EMBL" id="CAJNOH010001046">
    <property type="protein sequence ID" value="CAF1168283.1"/>
    <property type="molecule type" value="Genomic_DNA"/>
</dbReference>
<organism evidence="1 3">
    <name type="scientific">Rotaria sordida</name>
    <dbReference type="NCBI Taxonomy" id="392033"/>
    <lineage>
        <taxon>Eukaryota</taxon>
        <taxon>Metazoa</taxon>
        <taxon>Spiralia</taxon>
        <taxon>Gnathifera</taxon>
        <taxon>Rotifera</taxon>
        <taxon>Eurotatoria</taxon>
        <taxon>Bdelloidea</taxon>
        <taxon>Philodinida</taxon>
        <taxon>Philodinidae</taxon>
        <taxon>Rotaria</taxon>
    </lineage>
</organism>
<protein>
    <submittedName>
        <fullName evidence="1">Uncharacterized protein</fullName>
    </submittedName>
</protein>
<dbReference type="AlphaFoldDB" id="A0A814TXW0"/>
<evidence type="ECO:0000313" key="1">
    <source>
        <dbReference type="EMBL" id="CAF1168283.1"/>
    </source>
</evidence>
<evidence type="ECO:0000313" key="2">
    <source>
        <dbReference type="EMBL" id="CAF1420926.1"/>
    </source>
</evidence>
<accession>A0A814TXW0</accession>